<feature type="compositionally biased region" description="Polar residues" evidence="1">
    <location>
        <begin position="12"/>
        <end position="35"/>
    </location>
</feature>
<dbReference type="InterPro" id="IPR037695">
    <property type="entry name" value="IQUB"/>
</dbReference>
<feature type="region of interest" description="Disordered" evidence="1">
    <location>
        <begin position="1"/>
        <end position="50"/>
    </location>
</feature>
<dbReference type="PROSITE" id="PS50053">
    <property type="entry name" value="UBIQUITIN_2"/>
    <property type="match status" value="1"/>
</dbReference>
<gene>
    <name evidence="3" type="ORF">OTU49_005949</name>
</gene>
<feature type="region of interest" description="Disordered" evidence="1">
    <location>
        <begin position="97"/>
        <end position="118"/>
    </location>
</feature>
<dbReference type="EMBL" id="JARKIK010000050">
    <property type="protein sequence ID" value="KAK8734715.1"/>
    <property type="molecule type" value="Genomic_DNA"/>
</dbReference>
<dbReference type="Pfam" id="PF00240">
    <property type="entry name" value="ubiquitin"/>
    <property type="match status" value="1"/>
</dbReference>
<dbReference type="GO" id="GO:0001669">
    <property type="term" value="C:acrosomal vesicle"/>
    <property type="evidence" value="ECO:0007669"/>
    <property type="project" value="TreeGrafter"/>
</dbReference>
<organism evidence="3 4">
    <name type="scientific">Cherax quadricarinatus</name>
    <name type="common">Australian red claw crayfish</name>
    <dbReference type="NCBI Taxonomy" id="27406"/>
    <lineage>
        <taxon>Eukaryota</taxon>
        <taxon>Metazoa</taxon>
        <taxon>Ecdysozoa</taxon>
        <taxon>Arthropoda</taxon>
        <taxon>Crustacea</taxon>
        <taxon>Multicrustacea</taxon>
        <taxon>Malacostraca</taxon>
        <taxon>Eumalacostraca</taxon>
        <taxon>Eucarida</taxon>
        <taxon>Decapoda</taxon>
        <taxon>Pleocyemata</taxon>
        <taxon>Astacidea</taxon>
        <taxon>Parastacoidea</taxon>
        <taxon>Parastacidae</taxon>
        <taxon>Cherax</taxon>
    </lineage>
</organism>
<feature type="non-terminal residue" evidence="3">
    <location>
        <position position="260"/>
    </location>
</feature>
<proteinExistence type="predicted"/>
<accession>A0AAW0WR46</accession>
<dbReference type="GO" id="GO:0060271">
    <property type="term" value="P:cilium assembly"/>
    <property type="evidence" value="ECO:0007669"/>
    <property type="project" value="TreeGrafter"/>
</dbReference>
<dbReference type="InterPro" id="IPR029071">
    <property type="entry name" value="Ubiquitin-like_domsf"/>
</dbReference>
<dbReference type="SUPFAM" id="SSF54236">
    <property type="entry name" value="Ubiquitin-like"/>
    <property type="match status" value="1"/>
</dbReference>
<evidence type="ECO:0000313" key="3">
    <source>
        <dbReference type="EMBL" id="KAK8734715.1"/>
    </source>
</evidence>
<protein>
    <recommendedName>
        <fullName evidence="2">Ubiquitin-like domain-containing protein</fullName>
    </recommendedName>
</protein>
<reference evidence="3 4" key="1">
    <citation type="journal article" date="2024" name="BMC Genomics">
        <title>Genome assembly of redclaw crayfish (Cherax quadricarinatus) provides insights into its immune adaptation and hypoxia tolerance.</title>
        <authorList>
            <person name="Liu Z."/>
            <person name="Zheng J."/>
            <person name="Li H."/>
            <person name="Fang K."/>
            <person name="Wang S."/>
            <person name="He J."/>
            <person name="Zhou D."/>
            <person name="Weng S."/>
            <person name="Chi M."/>
            <person name="Gu Z."/>
            <person name="He J."/>
            <person name="Li F."/>
            <person name="Wang M."/>
        </authorList>
    </citation>
    <scope>NUCLEOTIDE SEQUENCE [LARGE SCALE GENOMIC DNA]</scope>
    <source>
        <strain evidence="3">ZL_2023a</strain>
    </source>
</reference>
<dbReference type="GO" id="GO:0031514">
    <property type="term" value="C:motile cilium"/>
    <property type="evidence" value="ECO:0007669"/>
    <property type="project" value="TreeGrafter"/>
</dbReference>
<name>A0AAW0WR46_CHEQU</name>
<evidence type="ECO:0000256" key="1">
    <source>
        <dbReference type="SAM" id="MobiDB-lite"/>
    </source>
</evidence>
<dbReference type="PANTHER" id="PTHR21074:SF0">
    <property type="entry name" value="IQ AND UBIQUITIN-LIKE DOMAIN-CONTAINING PROTEIN"/>
    <property type="match status" value="1"/>
</dbReference>
<dbReference type="InterPro" id="IPR000626">
    <property type="entry name" value="Ubiquitin-like_dom"/>
</dbReference>
<comment type="caution">
    <text evidence="3">The sequence shown here is derived from an EMBL/GenBank/DDBJ whole genome shotgun (WGS) entry which is preliminary data.</text>
</comment>
<feature type="domain" description="Ubiquitin-like" evidence="2">
    <location>
        <begin position="153"/>
        <end position="203"/>
    </location>
</feature>
<dbReference type="Proteomes" id="UP001445076">
    <property type="component" value="Unassembled WGS sequence"/>
</dbReference>
<dbReference type="Gene3D" id="3.10.20.90">
    <property type="entry name" value="Phosphatidylinositol 3-kinase Catalytic Subunit, Chain A, domain 1"/>
    <property type="match status" value="1"/>
</dbReference>
<dbReference type="GO" id="GO:0030317">
    <property type="term" value="P:flagellated sperm motility"/>
    <property type="evidence" value="ECO:0007669"/>
    <property type="project" value="TreeGrafter"/>
</dbReference>
<dbReference type="PANTHER" id="PTHR21074">
    <property type="entry name" value="IQ AND UBIQUITIN-LIKE DOMAIN-CONTAINING PROTEIN"/>
    <property type="match status" value="1"/>
</dbReference>
<evidence type="ECO:0000259" key="2">
    <source>
        <dbReference type="PROSITE" id="PS50053"/>
    </source>
</evidence>
<dbReference type="AlphaFoldDB" id="A0AAW0WR46"/>
<sequence length="260" mass="27350">MTPNLEEVTHCSDASTSGEVVPTQQTDLQSPSSSPGPRYVAQEAQTRAPGGSVVVTDLEDEGATTIMGEGGGLLAGSGGHHQHGCLWPQESVATHSRVSAREAASTHSLDDEDDNEQSWWTESGPVATVKLVLETGVGVITRAWPLLQPAHALKNHLSNTTQVPAQFLQLVVHGRVLSDDATLSSVGVEANETVQVGVSSKRPHSHPLTLLAPTTPTLPTPDVITVIVAEGGGVEREVVVEVEWGAGPKPWLGGYRHKLS</sequence>
<evidence type="ECO:0000313" key="4">
    <source>
        <dbReference type="Proteomes" id="UP001445076"/>
    </source>
</evidence>
<keyword evidence="4" id="KW-1185">Reference proteome</keyword>